<dbReference type="PANTHER" id="PTHR43395:SF1">
    <property type="entry name" value="CHEMOTAXIS PROTEIN CHEA"/>
    <property type="match status" value="1"/>
</dbReference>
<dbReference type="Pfam" id="PF02518">
    <property type="entry name" value="HATPase_c"/>
    <property type="match status" value="1"/>
</dbReference>
<dbReference type="PATRIC" id="fig|224013.5.peg.819"/>
<sequence length="738" mass="82097">MNEDADLSQLSLFDLFKMEVTTQVVVLNNCLLALETNPDPKSELAALMRAAHCIKGAARIVQLEPAVTLAHVMEDCFSAAQVGKVNLTADDIDVLLQGVDMLQNIATNAELQPGNQPQIQSLVNAIANISTAVNIPALDILQPPPARESRQPEALVSPQNQTVRVSTDNLRRLMGLAGETIVSSKWLESFTESFVQVRTNQIELSKLIVKLQELVSDRPLDKHIQEHLSTVNQKTSECTRLISDRQTELESFSQRSGNLAHRLYRELITTRMCPFTDGWQGFPRMVRDLARQLGKRVNLEIQGQHTLVDRDILERLEACLTQILRNAVDHGIESPSERVAQSKPEAGTIAIEVVHRAGMLFITIADDGRGIDLEFLRQEVVKKQLVNADMAMQLTEAELMEFLLLPGFSTTQTITEISGRGVGLDIVHNTVREVGGTVRAVSQPGTGMSFYLQLPLTLSIVRTLLVEIAEEPYAFGLTRIDQVLMLSPSEIAMSENRPFFWLNHQPVELISARQIFELPLPAANPDSLAVVVISDRLHHYGLVVDRFIGEYTLVVRPLDPRLGKIPNISAAALMDNGSPVLIIDVEDLVRSMTKVVASGQLSQVNQSTQQTLSKTHKRILVVDDSITVREMERKLLENHNYQVDVAVNGMDGWNALRDGNYDLVITDIDMPRMNGFELTSHIKTHPQLKNIPVIIVSYKDRQEDRIQGLEAGADYYLTKSSFHDDTLLQAVIDLIGQG</sequence>
<dbReference type="GO" id="GO:0000160">
    <property type="term" value="P:phosphorelay signal transduction system"/>
    <property type="evidence" value="ECO:0007669"/>
    <property type="project" value="UniProtKB-KW"/>
</dbReference>
<dbReference type="Pfam" id="PF00072">
    <property type="entry name" value="Response_reg"/>
    <property type="match status" value="1"/>
</dbReference>
<dbReference type="SMART" id="SM00387">
    <property type="entry name" value="HATPase_c"/>
    <property type="match status" value="1"/>
</dbReference>
<reference evidence="14" key="1">
    <citation type="submission" date="2015-07" db="EMBL/GenBank/DDBJ databases">
        <title>Genome Of Nitrogen-Fixing Cyanobacterium Nostoc piscinale CENA21 From Solimoes/Amazon River Floodplain Sediments And Comparative Genomics To Uncover Biosynthetic Natural Products Potential.</title>
        <authorList>
            <person name="Leao T.F."/>
            <person name="Leao P.N."/>
            <person name="Guimaraes P.I."/>
            <person name="de Melo A.G.C."/>
            <person name="Ramos R.T.J."/>
            <person name="Silva A."/>
            <person name="Fiore M.F."/>
            <person name="Schneider M.P.C."/>
        </authorList>
    </citation>
    <scope>NUCLEOTIDE SEQUENCE [LARGE SCALE GENOMIC DNA]</scope>
    <source>
        <strain evidence="14">CENA21</strain>
    </source>
</reference>
<evidence type="ECO:0000259" key="11">
    <source>
        <dbReference type="PROSITE" id="PS50851"/>
    </source>
</evidence>
<dbReference type="Gene3D" id="2.30.30.40">
    <property type="entry name" value="SH3 Domains"/>
    <property type="match status" value="1"/>
</dbReference>
<dbReference type="SUPFAM" id="SSF55874">
    <property type="entry name" value="ATPase domain of HSP90 chaperone/DNA topoisomerase II/histidine kinase"/>
    <property type="match status" value="1"/>
</dbReference>
<dbReference type="SUPFAM" id="SSF50341">
    <property type="entry name" value="CheW-like"/>
    <property type="match status" value="1"/>
</dbReference>
<dbReference type="SUPFAM" id="SSF47226">
    <property type="entry name" value="Histidine-containing phosphotransfer domain, HPT domain"/>
    <property type="match status" value="1"/>
</dbReference>
<dbReference type="AlphaFoldDB" id="A0A0M5MG05"/>
<dbReference type="RefSeq" id="WP_062288420.1">
    <property type="nucleotide sequence ID" value="NZ_CP012036.1"/>
</dbReference>
<dbReference type="SMART" id="SM00448">
    <property type="entry name" value="REC"/>
    <property type="match status" value="1"/>
</dbReference>
<evidence type="ECO:0000259" key="12">
    <source>
        <dbReference type="PROSITE" id="PS50894"/>
    </source>
</evidence>
<feature type="domain" description="CheW-like" evidence="11">
    <location>
        <begin position="460"/>
        <end position="594"/>
    </location>
</feature>
<dbReference type="InterPro" id="IPR036890">
    <property type="entry name" value="HATPase_C_sf"/>
</dbReference>
<dbReference type="SUPFAM" id="SSF52172">
    <property type="entry name" value="CheY-like"/>
    <property type="match status" value="1"/>
</dbReference>
<dbReference type="InterPro" id="IPR002545">
    <property type="entry name" value="CheW-lke_dom"/>
</dbReference>
<evidence type="ECO:0000256" key="2">
    <source>
        <dbReference type="ARBA" id="ARBA00012438"/>
    </source>
</evidence>
<keyword evidence="5" id="KW-0418">Kinase</keyword>
<dbReference type="InterPro" id="IPR004358">
    <property type="entry name" value="Sig_transdc_His_kin-like_C"/>
</dbReference>
<feature type="domain" description="Response regulatory" evidence="10">
    <location>
        <begin position="618"/>
        <end position="734"/>
    </location>
</feature>
<dbReference type="InterPro" id="IPR051315">
    <property type="entry name" value="Bact_Chemotaxis_CheA"/>
</dbReference>
<evidence type="ECO:0000256" key="5">
    <source>
        <dbReference type="ARBA" id="ARBA00022777"/>
    </source>
</evidence>
<gene>
    <name evidence="13" type="ORF">ACX27_03370</name>
</gene>
<dbReference type="EMBL" id="CP012036">
    <property type="protein sequence ID" value="ALF52105.1"/>
    <property type="molecule type" value="Genomic_DNA"/>
</dbReference>
<organism evidence="13 14">
    <name type="scientific">Nostoc piscinale CENA21</name>
    <dbReference type="NCBI Taxonomy" id="224013"/>
    <lineage>
        <taxon>Bacteria</taxon>
        <taxon>Bacillati</taxon>
        <taxon>Cyanobacteriota</taxon>
        <taxon>Cyanophyceae</taxon>
        <taxon>Nostocales</taxon>
        <taxon>Nostocaceae</taxon>
        <taxon>Nostoc</taxon>
    </lineage>
</organism>
<accession>A0A0M5MG05</accession>
<dbReference type="SMART" id="SM00260">
    <property type="entry name" value="CheW"/>
    <property type="match status" value="1"/>
</dbReference>
<dbReference type="Gene3D" id="3.30.565.10">
    <property type="entry name" value="Histidine kinase-like ATPase, C-terminal domain"/>
    <property type="match status" value="1"/>
</dbReference>
<keyword evidence="14" id="KW-1185">Reference proteome</keyword>
<reference evidence="13 14" key="2">
    <citation type="journal article" date="2016" name="Genome Announc.">
        <title>Draft Genome Sequence of the N2-Fixing Cyanobacterium Nostoc piscinale CENA21, Isolated from the Brazilian Amazon Floodplain.</title>
        <authorList>
            <person name="Leao T."/>
            <person name="Guimaraes P.I."/>
            <person name="de Melo A.G."/>
            <person name="Ramos R.T."/>
            <person name="Leao P.N."/>
            <person name="Silva A."/>
            <person name="Fiore M.F."/>
            <person name="Schneider M.P."/>
        </authorList>
    </citation>
    <scope>NUCLEOTIDE SEQUENCE [LARGE SCALE GENOMIC DNA]</scope>
    <source>
        <strain evidence="13 14">CENA21</strain>
    </source>
</reference>
<keyword evidence="6" id="KW-0902">Two-component regulatory system</keyword>
<proteinExistence type="predicted"/>
<feature type="modified residue" description="4-aspartylphosphate" evidence="8">
    <location>
        <position position="667"/>
    </location>
</feature>
<comment type="catalytic activity">
    <reaction evidence="1">
        <text>ATP + protein L-histidine = ADP + protein N-phospho-L-histidine.</text>
        <dbReference type="EC" id="2.7.13.3"/>
    </reaction>
</comment>
<dbReference type="STRING" id="224013.ACX27_03370"/>
<dbReference type="InterPro" id="IPR003594">
    <property type="entry name" value="HATPase_dom"/>
</dbReference>
<dbReference type="OrthoDB" id="2079555at2"/>
<evidence type="ECO:0000256" key="1">
    <source>
        <dbReference type="ARBA" id="ARBA00000085"/>
    </source>
</evidence>
<dbReference type="PANTHER" id="PTHR43395">
    <property type="entry name" value="SENSOR HISTIDINE KINASE CHEA"/>
    <property type="match status" value="1"/>
</dbReference>
<dbReference type="GO" id="GO:0004673">
    <property type="term" value="F:protein histidine kinase activity"/>
    <property type="evidence" value="ECO:0007669"/>
    <property type="project" value="UniProtKB-EC"/>
</dbReference>
<dbReference type="InterPro" id="IPR036061">
    <property type="entry name" value="CheW-like_dom_sf"/>
</dbReference>
<evidence type="ECO:0000256" key="7">
    <source>
        <dbReference type="PROSITE-ProRule" id="PRU00110"/>
    </source>
</evidence>
<evidence type="ECO:0000259" key="10">
    <source>
        <dbReference type="PROSITE" id="PS50110"/>
    </source>
</evidence>
<protein>
    <recommendedName>
        <fullName evidence="2">histidine kinase</fullName>
        <ecNumber evidence="2">2.7.13.3</ecNumber>
    </recommendedName>
</protein>
<keyword evidence="4" id="KW-0808">Transferase</keyword>
<dbReference type="EC" id="2.7.13.3" evidence="2"/>
<dbReference type="PROSITE" id="PS50110">
    <property type="entry name" value="RESPONSE_REGULATORY"/>
    <property type="match status" value="1"/>
</dbReference>
<dbReference type="Gene3D" id="1.20.120.160">
    <property type="entry name" value="HPT domain"/>
    <property type="match status" value="1"/>
</dbReference>
<dbReference type="CDD" id="cd00088">
    <property type="entry name" value="HPT"/>
    <property type="match status" value="1"/>
</dbReference>
<feature type="domain" description="Histidine kinase" evidence="9">
    <location>
        <begin position="219"/>
        <end position="458"/>
    </location>
</feature>
<dbReference type="Pfam" id="PF01584">
    <property type="entry name" value="CheW"/>
    <property type="match status" value="1"/>
</dbReference>
<dbReference type="Gene3D" id="3.40.50.2300">
    <property type="match status" value="1"/>
</dbReference>
<dbReference type="Pfam" id="PF01627">
    <property type="entry name" value="Hpt"/>
    <property type="match status" value="1"/>
</dbReference>
<dbReference type="PROSITE" id="PS50894">
    <property type="entry name" value="HPT"/>
    <property type="match status" value="1"/>
</dbReference>
<dbReference type="InterPro" id="IPR036641">
    <property type="entry name" value="HPT_dom_sf"/>
</dbReference>
<dbReference type="KEGG" id="npz:ACX27_03370"/>
<feature type="modified residue" description="Phosphohistidine" evidence="7">
    <location>
        <position position="52"/>
    </location>
</feature>
<keyword evidence="3 8" id="KW-0597">Phosphoprotein</keyword>
<name>A0A0M5MG05_9NOSO</name>
<dbReference type="InterPro" id="IPR008207">
    <property type="entry name" value="Sig_transdc_His_kin_Hpt_dom"/>
</dbReference>
<dbReference type="SMART" id="SM00073">
    <property type="entry name" value="HPT"/>
    <property type="match status" value="1"/>
</dbReference>
<evidence type="ECO:0000256" key="4">
    <source>
        <dbReference type="ARBA" id="ARBA00022679"/>
    </source>
</evidence>
<dbReference type="Proteomes" id="UP000062645">
    <property type="component" value="Chromosome"/>
</dbReference>
<evidence type="ECO:0000256" key="6">
    <source>
        <dbReference type="ARBA" id="ARBA00023012"/>
    </source>
</evidence>
<dbReference type="PROSITE" id="PS50851">
    <property type="entry name" value="CHEW"/>
    <property type="match status" value="1"/>
</dbReference>
<evidence type="ECO:0000313" key="14">
    <source>
        <dbReference type="Proteomes" id="UP000062645"/>
    </source>
</evidence>
<evidence type="ECO:0000259" key="9">
    <source>
        <dbReference type="PROSITE" id="PS50109"/>
    </source>
</evidence>
<feature type="domain" description="HPt" evidence="12">
    <location>
        <begin position="5"/>
        <end position="109"/>
    </location>
</feature>
<dbReference type="GO" id="GO:0006935">
    <property type="term" value="P:chemotaxis"/>
    <property type="evidence" value="ECO:0007669"/>
    <property type="project" value="InterPro"/>
</dbReference>
<dbReference type="PRINTS" id="PR00344">
    <property type="entry name" value="BCTRLSENSOR"/>
</dbReference>
<dbReference type="InterPro" id="IPR011006">
    <property type="entry name" value="CheY-like_superfamily"/>
</dbReference>
<evidence type="ECO:0000313" key="13">
    <source>
        <dbReference type="EMBL" id="ALF52105.1"/>
    </source>
</evidence>
<evidence type="ECO:0000256" key="8">
    <source>
        <dbReference type="PROSITE-ProRule" id="PRU00169"/>
    </source>
</evidence>
<dbReference type="FunFam" id="3.30.565.10:FF:000016">
    <property type="entry name" value="Chemotaxis protein CheA, putative"/>
    <property type="match status" value="1"/>
</dbReference>
<dbReference type="PROSITE" id="PS50109">
    <property type="entry name" value="HIS_KIN"/>
    <property type="match status" value="1"/>
</dbReference>
<dbReference type="InterPro" id="IPR005467">
    <property type="entry name" value="His_kinase_dom"/>
</dbReference>
<evidence type="ECO:0000256" key="3">
    <source>
        <dbReference type="ARBA" id="ARBA00022553"/>
    </source>
</evidence>
<dbReference type="InterPro" id="IPR001789">
    <property type="entry name" value="Sig_transdc_resp-reg_receiver"/>
</dbReference>